<gene>
    <name evidence="4" type="ORF">CURHAP_LOCUS40511</name>
</gene>
<dbReference type="EMBL" id="CAEKDK010000006">
    <property type="protein sequence ID" value="CAB4284865.1"/>
    <property type="molecule type" value="Genomic_DNA"/>
</dbReference>
<dbReference type="InterPro" id="IPR001810">
    <property type="entry name" value="F-box_dom"/>
</dbReference>
<feature type="region of interest" description="Disordered" evidence="1">
    <location>
        <begin position="1"/>
        <end position="27"/>
    </location>
</feature>
<dbReference type="AlphaFoldDB" id="A0A6J5VBQ1"/>
<evidence type="ECO:0008006" key="6">
    <source>
        <dbReference type="Google" id="ProtNLM"/>
    </source>
</evidence>
<name>A0A6J5VBQ1_PRUAR</name>
<dbReference type="CDD" id="cd09917">
    <property type="entry name" value="F-box_SF"/>
    <property type="match status" value="1"/>
</dbReference>
<evidence type="ECO:0000259" key="3">
    <source>
        <dbReference type="Pfam" id="PF03478"/>
    </source>
</evidence>
<evidence type="ECO:0000313" key="5">
    <source>
        <dbReference type="Proteomes" id="UP000507222"/>
    </source>
</evidence>
<evidence type="ECO:0000259" key="2">
    <source>
        <dbReference type="Pfam" id="PF00646"/>
    </source>
</evidence>
<protein>
    <recommendedName>
        <fullName evidence="6">F-box domain-containing protein</fullName>
    </recommendedName>
</protein>
<organism evidence="4 5">
    <name type="scientific">Prunus armeniaca</name>
    <name type="common">Apricot</name>
    <name type="synonym">Armeniaca vulgaris</name>
    <dbReference type="NCBI Taxonomy" id="36596"/>
    <lineage>
        <taxon>Eukaryota</taxon>
        <taxon>Viridiplantae</taxon>
        <taxon>Streptophyta</taxon>
        <taxon>Embryophyta</taxon>
        <taxon>Tracheophyta</taxon>
        <taxon>Spermatophyta</taxon>
        <taxon>Magnoliopsida</taxon>
        <taxon>eudicotyledons</taxon>
        <taxon>Gunneridae</taxon>
        <taxon>Pentapetalae</taxon>
        <taxon>rosids</taxon>
        <taxon>fabids</taxon>
        <taxon>Rosales</taxon>
        <taxon>Rosaceae</taxon>
        <taxon>Amygdaloideae</taxon>
        <taxon>Amygdaleae</taxon>
        <taxon>Prunus</taxon>
    </lineage>
</organism>
<sequence>MVTKRRRTASSTNTATMLTKKTRTTSSPNWSELQTNLLNLIMKNLSVTDLLRFKAVCSSWNHAMESYFSGSASGPQIPWLMLPPIQQNRTHDYNDATRCFYSFQEKKLYTIESAFQDFDNAWCVGSSHGWLVILDKRANPHLLNPISGRRIQLPLFWPVDRSIDENLRKTYITKAILSSAPSGNYNNFVVVIIYGRLLDLPAPLELAFCKYGGTWTSLEGKHRAYSDIIFHNNQLFAFAEHGSVEVWDFKNTSFPIRTINLRRPSLGSLQDRSNILKFRSWEFSTRTYLVESLGDILFVGRVKGNFLDRQGRAVDPLSPGDEDCFPYRTMQFYIFKLNLSAKKWEKVECLPDRALFLGGNQSISLSTIDFPEFEENSIYFTDDKWDEISFKFHGFANDYGGHDNGIYSIQDKVVKPFDQFGKWRIDPPPFWIVPNPW</sequence>
<evidence type="ECO:0000313" key="4">
    <source>
        <dbReference type="EMBL" id="CAB4284865.1"/>
    </source>
</evidence>
<dbReference type="InterPro" id="IPR050942">
    <property type="entry name" value="F-box_BR-signaling"/>
</dbReference>
<dbReference type="PANTHER" id="PTHR44259:SF15">
    <property type="entry name" value="F-BOX PROTEIN KIB2-RELATED"/>
    <property type="match status" value="1"/>
</dbReference>
<feature type="compositionally biased region" description="Low complexity" evidence="1">
    <location>
        <begin position="9"/>
        <end position="19"/>
    </location>
</feature>
<dbReference type="SUPFAM" id="SSF81383">
    <property type="entry name" value="F-box domain"/>
    <property type="match status" value="1"/>
</dbReference>
<dbReference type="Proteomes" id="UP000507222">
    <property type="component" value="Unassembled WGS sequence"/>
</dbReference>
<reference evidence="4 5" key="1">
    <citation type="submission" date="2020-05" db="EMBL/GenBank/DDBJ databases">
        <authorList>
            <person name="Campoy J."/>
            <person name="Schneeberger K."/>
            <person name="Spophaly S."/>
        </authorList>
    </citation>
    <scope>NUCLEOTIDE SEQUENCE [LARGE SCALE GENOMIC DNA]</scope>
    <source>
        <strain evidence="4">PruArmRojPasFocal</strain>
    </source>
</reference>
<feature type="domain" description="F-box" evidence="2">
    <location>
        <begin position="30"/>
        <end position="65"/>
    </location>
</feature>
<dbReference type="InterPro" id="IPR005174">
    <property type="entry name" value="KIB1-4_b-propeller"/>
</dbReference>
<evidence type="ECO:0000256" key="1">
    <source>
        <dbReference type="SAM" id="MobiDB-lite"/>
    </source>
</evidence>
<feature type="domain" description="KIB1-4 beta-propeller" evidence="3">
    <location>
        <begin position="100"/>
        <end position="407"/>
    </location>
</feature>
<proteinExistence type="predicted"/>
<dbReference type="Pfam" id="PF03478">
    <property type="entry name" value="Beta-prop_KIB1-4"/>
    <property type="match status" value="1"/>
</dbReference>
<dbReference type="PANTHER" id="PTHR44259">
    <property type="entry name" value="OS07G0183000 PROTEIN-RELATED"/>
    <property type="match status" value="1"/>
</dbReference>
<dbReference type="InterPro" id="IPR036047">
    <property type="entry name" value="F-box-like_dom_sf"/>
</dbReference>
<accession>A0A6J5VBQ1</accession>
<dbReference type="Pfam" id="PF00646">
    <property type="entry name" value="F-box"/>
    <property type="match status" value="1"/>
</dbReference>
<dbReference type="Gene3D" id="1.20.1280.50">
    <property type="match status" value="1"/>
</dbReference>